<gene>
    <name evidence="2" type="ORF">RBJ67_07450</name>
</gene>
<evidence type="ECO:0000313" key="3">
    <source>
        <dbReference type="Proteomes" id="UP001225042"/>
    </source>
</evidence>
<dbReference type="EMBL" id="JAVDKS010000003">
    <property type="protein sequence ID" value="MDQ2255977.1"/>
    <property type="molecule type" value="Genomic_DNA"/>
</dbReference>
<dbReference type="Proteomes" id="UP001225042">
    <property type="component" value="Unassembled WGS sequence"/>
</dbReference>
<evidence type="ECO:0000256" key="1">
    <source>
        <dbReference type="SAM" id="Phobius"/>
    </source>
</evidence>
<keyword evidence="1" id="KW-1133">Transmembrane helix</keyword>
<protein>
    <submittedName>
        <fullName evidence="2">Uncharacterized protein</fullName>
    </submittedName>
</protein>
<reference evidence="2 3" key="1">
    <citation type="submission" date="2023-08" db="EMBL/GenBank/DDBJ databases">
        <authorList>
            <person name="Dale J."/>
        </authorList>
    </citation>
    <scope>NUCLEOTIDE SEQUENCE [LARGE SCALE GENOMIC DNA]</scope>
    <source>
        <strain evidence="2 3">2023EL-00788</strain>
    </source>
</reference>
<evidence type="ECO:0000313" key="2">
    <source>
        <dbReference type="EMBL" id="MDQ2255977.1"/>
    </source>
</evidence>
<dbReference type="RefSeq" id="WP_306683578.1">
    <property type="nucleotide sequence ID" value="NZ_JAVDKR010000006.1"/>
</dbReference>
<dbReference type="AlphaFoldDB" id="A0AAW8H4H0"/>
<proteinExistence type="predicted"/>
<organism evidence="2 3">
    <name type="scientific">Enterobacter soli</name>
    <dbReference type="NCBI Taxonomy" id="885040"/>
    <lineage>
        <taxon>Bacteria</taxon>
        <taxon>Pseudomonadati</taxon>
        <taxon>Pseudomonadota</taxon>
        <taxon>Gammaproteobacteria</taxon>
        <taxon>Enterobacterales</taxon>
        <taxon>Enterobacteriaceae</taxon>
        <taxon>Enterobacter</taxon>
    </lineage>
</organism>
<keyword evidence="1" id="KW-0812">Transmembrane</keyword>
<feature type="transmembrane region" description="Helical" evidence="1">
    <location>
        <begin position="6"/>
        <end position="28"/>
    </location>
</feature>
<sequence length="114" mass="12437">MKFLNTLETIVKVVVALMVIALILSLLFENKTKPTEGQKTPYDEGTKFFYQGLIQYRGYICSEVESYVPTGSGVYVTCVGAGESDKPSSEVTEAHSYNISRPGGTGAFIIEAKN</sequence>
<keyword evidence="1" id="KW-0472">Membrane</keyword>
<name>A0AAW8H4H0_9ENTR</name>
<keyword evidence="3" id="KW-1185">Reference proteome</keyword>
<accession>A0AAW8H4H0</accession>
<comment type="caution">
    <text evidence="2">The sequence shown here is derived from an EMBL/GenBank/DDBJ whole genome shotgun (WGS) entry which is preliminary data.</text>
</comment>